<dbReference type="InterPro" id="IPR040999">
    <property type="entry name" value="Mak_N_cap"/>
</dbReference>
<feature type="domain" description="Maltokinase N-terminal cap" evidence="5">
    <location>
        <begin position="21"/>
        <end position="103"/>
    </location>
</feature>
<accession>A0ABW1PEE8</accession>
<dbReference type="EMBL" id="JBHSQO010000050">
    <property type="protein sequence ID" value="MFC6093848.1"/>
    <property type="molecule type" value="Genomic_DNA"/>
</dbReference>
<evidence type="ECO:0000313" key="6">
    <source>
        <dbReference type="EMBL" id="MFC6093848.1"/>
    </source>
</evidence>
<keyword evidence="7" id="KW-1185">Reference proteome</keyword>
<evidence type="ECO:0000256" key="2">
    <source>
        <dbReference type="ARBA" id="ARBA00022741"/>
    </source>
</evidence>
<sequence>MARIHAGATLTPGFREFLAPWVARQPWYRGAGVPVLAPVGFFRFEDPAGEVGLETHLVTDGTDLYHVPMTYRGAPLAGAGHAVVATPEHSVLGTRWIYDGEADPVWRERVLDLVRAGGASDPAGRGGMGPAGARGERLGPVDEGALVEPVRVPVVGTPEPGPDVVGLVVGTWHPGGPDAGAVGGCLAVVRRTGPVVPGT</sequence>
<name>A0ABW1PEE8_9PSEU</name>
<evidence type="ECO:0000259" key="5">
    <source>
        <dbReference type="Pfam" id="PF18085"/>
    </source>
</evidence>
<dbReference type="Proteomes" id="UP001596220">
    <property type="component" value="Unassembled WGS sequence"/>
</dbReference>
<proteinExistence type="predicted"/>
<dbReference type="Pfam" id="PF18085">
    <property type="entry name" value="Mak_N_cap"/>
    <property type="match status" value="1"/>
</dbReference>
<keyword evidence="4" id="KW-0067">ATP-binding</keyword>
<reference evidence="7" key="1">
    <citation type="journal article" date="2019" name="Int. J. Syst. Evol. Microbiol.">
        <title>The Global Catalogue of Microorganisms (GCM) 10K type strain sequencing project: providing services to taxonomists for standard genome sequencing and annotation.</title>
        <authorList>
            <consortium name="The Broad Institute Genomics Platform"/>
            <consortium name="The Broad Institute Genome Sequencing Center for Infectious Disease"/>
            <person name="Wu L."/>
            <person name="Ma J."/>
        </authorList>
    </citation>
    <scope>NUCLEOTIDE SEQUENCE [LARGE SCALE GENOMIC DNA]</scope>
    <source>
        <strain evidence="7">CGMCC 4.7246</strain>
    </source>
</reference>
<dbReference type="RefSeq" id="WP_380641441.1">
    <property type="nucleotide sequence ID" value="NZ_JBHSQO010000050.1"/>
</dbReference>
<evidence type="ECO:0000256" key="3">
    <source>
        <dbReference type="ARBA" id="ARBA00022777"/>
    </source>
</evidence>
<protein>
    <recommendedName>
        <fullName evidence="5">Maltokinase N-terminal cap domain-containing protein</fullName>
    </recommendedName>
</protein>
<keyword evidence="2" id="KW-0547">Nucleotide-binding</keyword>
<organism evidence="6 7">
    <name type="scientific">Saccharothrix lopnurensis</name>
    <dbReference type="NCBI Taxonomy" id="1670621"/>
    <lineage>
        <taxon>Bacteria</taxon>
        <taxon>Bacillati</taxon>
        <taxon>Actinomycetota</taxon>
        <taxon>Actinomycetes</taxon>
        <taxon>Pseudonocardiales</taxon>
        <taxon>Pseudonocardiaceae</taxon>
        <taxon>Saccharothrix</taxon>
    </lineage>
</organism>
<keyword evidence="1" id="KW-0808">Transferase</keyword>
<gene>
    <name evidence="6" type="ORF">ACFP3R_31665</name>
</gene>
<keyword evidence="3" id="KW-0418">Kinase</keyword>
<evidence type="ECO:0000313" key="7">
    <source>
        <dbReference type="Proteomes" id="UP001596220"/>
    </source>
</evidence>
<comment type="caution">
    <text evidence="6">The sequence shown here is derived from an EMBL/GenBank/DDBJ whole genome shotgun (WGS) entry which is preliminary data.</text>
</comment>
<evidence type="ECO:0000256" key="1">
    <source>
        <dbReference type="ARBA" id="ARBA00022679"/>
    </source>
</evidence>
<evidence type="ECO:0000256" key="4">
    <source>
        <dbReference type="ARBA" id="ARBA00022840"/>
    </source>
</evidence>